<protein>
    <submittedName>
        <fullName evidence="2">Uncharacterized protein</fullName>
    </submittedName>
</protein>
<reference evidence="3" key="1">
    <citation type="submission" date="2016-07" db="EMBL/GenBank/DDBJ databases">
        <title>Frankia sp. NRRL B-16219 Genome sequencing.</title>
        <authorList>
            <person name="Ghodhbane-Gtari F."/>
            <person name="Swanson E."/>
            <person name="Gueddou A."/>
            <person name="Louati M."/>
            <person name="Nouioui I."/>
            <person name="Hezbri K."/>
            <person name="Abebe-Akele F."/>
            <person name="Simpson S."/>
            <person name="Morris K."/>
            <person name="Thomas K."/>
            <person name="Gtari M."/>
            <person name="Tisa L.S."/>
        </authorList>
    </citation>
    <scope>NUCLEOTIDE SEQUENCE [LARGE SCALE GENOMIC DNA]</scope>
    <source>
        <strain evidence="3">NRRL B-16219</strain>
    </source>
</reference>
<name>A0A1S1R2M0_9ACTN</name>
<accession>A0A1S1R2M0</accession>
<dbReference type="OrthoDB" id="3212551at2"/>
<evidence type="ECO:0000313" key="3">
    <source>
        <dbReference type="Proteomes" id="UP000179769"/>
    </source>
</evidence>
<dbReference type="RefSeq" id="WP_071060847.1">
    <property type="nucleotide sequence ID" value="NZ_MAXA01000080.1"/>
</dbReference>
<organism evidence="2 3">
    <name type="scientific">Parafrankia soli</name>
    <dbReference type="NCBI Taxonomy" id="2599596"/>
    <lineage>
        <taxon>Bacteria</taxon>
        <taxon>Bacillati</taxon>
        <taxon>Actinomycetota</taxon>
        <taxon>Actinomycetes</taxon>
        <taxon>Frankiales</taxon>
        <taxon>Frankiaceae</taxon>
        <taxon>Parafrankia</taxon>
    </lineage>
</organism>
<dbReference type="Proteomes" id="UP000179769">
    <property type="component" value="Unassembled WGS sequence"/>
</dbReference>
<evidence type="ECO:0000256" key="1">
    <source>
        <dbReference type="SAM" id="MobiDB-lite"/>
    </source>
</evidence>
<comment type="caution">
    <text evidence="2">The sequence shown here is derived from an EMBL/GenBank/DDBJ whole genome shotgun (WGS) entry which is preliminary data.</text>
</comment>
<keyword evidence="3" id="KW-1185">Reference proteome</keyword>
<sequence>MDVRNSGSWRPWRSRQSPRSSRPWRSGPASAGRGGLALAAAALVVASCQSGGSGGSGAAGIVPAATSAPPGPSQAPVVSRTPAEPTLRAEDYVLTEGAITAGFTASPADPQSNSDDLTMVQVAQCLGVPAEQFSDEHLDTADGPDFTSDVDEFVTMSSSAQIVTEEKVAADLEILNNPRFAECFGQTMQAEFDADTGSGATVEIVAAESPAPPAGASGLLRISMGVTAGGETVGLVLDNVFFFEGQVEVVVNYANVDNTPPQVHLQRIADQISGKLQIQ</sequence>
<dbReference type="EMBL" id="MAXA01000080">
    <property type="protein sequence ID" value="OHV40126.1"/>
    <property type="molecule type" value="Genomic_DNA"/>
</dbReference>
<feature type="compositionally biased region" description="Low complexity" evidence="1">
    <location>
        <begin position="8"/>
        <end position="32"/>
    </location>
</feature>
<feature type="region of interest" description="Disordered" evidence="1">
    <location>
        <begin position="1"/>
        <end position="32"/>
    </location>
</feature>
<dbReference type="AlphaFoldDB" id="A0A1S1R2M0"/>
<evidence type="ECO:0000313" key="2">
    <source>
        <dbReference type="EMBL" id="OHV40126.1"/>
    </source>
</evidence>
<gene>
    <name evidence="2" type="ORF">BBK14_13035</name>
</gene>
<proteinExistence type="predicted"/>